<evidence type="ECO:0000313" key="1">
    <source>
        <dbReference type="EMBL" id="MBX62771.1"/>
    </source>
</evidence>
<sequence length="39" mass="4393">MVDICTEINRVVCEHFGAFALWVLHLQHGCGWGSLSSFE</sequence>
<accession>A0A2P2Q719</accession>
<protein>
    <submittedName>
        <fullName evidence="1">Uncharacterized protein</fullName>
    </submittedName>
</protein>
<proteinExistence type="predicted"/>
<dbReference type="AlphaFoldDB" id="A0A2P2Q719"/>
<reference evidence="1" key="1">
    <citation type="submission" date="2018-02" db="EMBL/GenBank/DDBJ databases">
        <title>Rhizophora mucronata_Transcriptome.</title>
        <authorList>
            <person name="Meera S.P."/>
            <person name="Sreeshan A."/>
            <person name="Augustine A."/>
        </authorList>
    </citation>
    <scope>NUCLEOTIDE SEQUENCE</scope>
    <source>
        <tissue evidence="1">Leaf</tissue>
    </source>
</reference>
<name>A0A2P2Q719_RHIMU</name>
<dbReference type="EMBL" id="GGEC01082287">
    <property type="protein sequence ID" value="MBX62771.1"/>
    <property type="molecule type" value="Transcribed_RNA"/>
</dbReference>
<organism evidence="1">
    <name type="scientific">Rhizophora mucronata</name>
    <name type="common">Asiatic mangrove</name>
    <dbReference type="NCBI Taxonomy" id="61149"/>
    <lineage>
        <taxon>Eukaryota</taxon>
        <taxon>Viridiplantae</taxon>
        <taxon>Streptophyta</taxon>
        <taxon>Embryophyta</taxon>
        <taxon>Tracheophyta</taxon>
        <taxon>Spermatophyta</taxon>
        <taxon>Magnoliopsida</taxon>
        <taxon>eudicotyledons</taxon>
        <taxon>Gunneridae</taxon>
        <taxon>Pentapetalae</taxon>
        <taxon>rosids</taxon>
        <taxon>fabids</taxon>
        <taxon>Malpighiales</taxon>
        <taxon>Rhizophoraceae</taxon>
        <taxon>Rhizophora</taxon>
    </lineage>
</organism>